<feature type="binding site" evidence="16">
    <location>
        <position position="48"/>
    </location>
    <ligand>
        <name>S-adenosyl-L-methionine</name>
        <dbReference type="ChEBI" id="CHEBI:59789"/>
        <label>1</label>
    </ligand>
</feature>
<evidence type="ECO:0000256" key="16">
    <source>
        <dbReference type="PIRSR" id="PIRSR000167-1"/>
    </source>
</evidence>
<feature type="binding site" evidence="16">
    <location>
        <position position="176"/>
    </location>
    <ligand>
        <name>S-adenosyl-L-methionine</name>
        <dbReference type="ChEBI" id="CHEBI:59789"/>
        <label>2</label>
    </ligand>
</feature>
<evidence type="ECO:0000256" key="1">
    <source>
        <dbReference type="ARBA" id="ARBA00004496"/>
    </source>
</evidence>
<evidence type="ECO:0000256" key="10">
    <source>
        <dbReference type="ARBA" id="ARBA00023004"/>
    </source>
</evidence>
<keyword evidence="7 15" id="KW-0949">S-adenosyl-L-methionine</keyword>
<dbReference type="GO" id="GO:0006782">
    <property type="term" value="P:protoporphyrinogen IX biosynthetic process"/>
    <property type="evidence" value="ECO:0007669"/>
    <property type="project" value="UniProtKB-UniPathway"/>
</dbReference>
<dbReference type="Pfam" id="PF04055">
    <property type="entry name" value="Radical_SAM"/>
    <property type="match status" value="1"/>
</dbReference>
<keyword evidence="5 15" id="KW-0004">4Fe-4S</keyword>
<comment type="cofactor">
    <cofactor evidence="15 17">
        <name>[4Fe-4S] cluster</name>
        <dbReference type="ChEBI" id="CHEBI:49883"/>
    </cofactor>
    <text evidence="15 17">Binds 1 [4Fe-4S] cluster. The cluster is coordinated with 3 cysteines and an exchangeable S-adenosyl-L-methionine.</text>
</comment>
<dbReference type="PANTHER" id="PTHR13932">
    <property type="entry name" value="COPROPORPHYRINIGEN III OXIDASE"/>
    <property type="match status" value="1"/>
</dbReference>
<evidence type="ECO:0000256" key="17">
    <source>
        <dbReference type="PIRSR" id="PIRSR000167-2"/>
    </source>
</evidence>
<dbReference type="InterPro" id="IPR023404">
    <property type="entry name" value="rSAM_horseshoe"/>
</dbReference>
<evidence type="ECO:0000256" key="2">
    <source>
        <dbReference type="ARBA" id="ARBA00004785"/>
    </source>
</evidence>
<dbReference type="InterPro" id="IPR004558">
    <property type="entry name" value="Coprogen_oxidase_HemN"/>
</dbReference>
<evidence type="ECO:0000256" key="5">
    <source>
        <dbReference type="ARBA" id="ARBA00022485"/>
    </source>
</evidence>
<organism evidence="19 20">
    <name type="scientific">Pontixanthobacter rizhaonensis</name>
    <dbReference type="NCBI Taxonomy" id="2730337"/>
    <lineage>
        <taxon>Bacteria</taxon>
        <taxon>Pseudomonadati</taxon>
        <taxon>Pseudomonadota</taxon>
        <taxon>Alphaproteobacteria</taxon>
        <taxon>Sphingomonadales</taxon>
        <taxon>Erythrobacteraceae</taxon>
        <taxon>Pontixanthobacter</taxon>
    </lineage>
</organism>
<feature type="binding site" evidence="17">
    <location>
        <position position="58"/>
    </location>
    <ligand>
        <name>[4Fe-4S] cluster</name>
        <dbReference type="ChEBI" id="CHEBI:49883"/>
        <note>4Fe-4S-S-AdoMet</note>
    </ligand>
</feature>
<dbReference type="PROSITE" id="PS51918">
    <property type="entry name" value="RADICAL_SAM"/>
    <property type="match status" value="1"/>
</dbReference>
<evidence type="ECO:0000256" key="4">
    <source>
        <dbReference type="ARBA" id="ARBA00011245"/>
    </source>
</evidence>
<evidence type="ECO:0000256" key="3">
    <source>
        <dbReference type="ARBA" id="ARBA00005493"/>
    </source>
</evidence>
<evidence type="ECO:0000256" key="14">
    <source>
        <dbReference type="ARBA" id="ARBA00048321"/>
    </source>
</evidence>
<dbReference type="SFLD" id="SFLDG01065">
    <property type="entry name" value="anaerobic_coproporphyrinogen-I"/>
    <property type="match status" value="1"/>
</dbReference>
<dbReference type="GO" id="GO:0004109">
    <property type="term" value="F:coproporphyrinogen oxidase activity"/>
    <property type="evidence" value="ECO:0007669"/>
    <property type="project" value="InterPro"/>
</dbReference>
<dbReference type="SUPFAM" id="SSF102114">
    <property type="entry name" value="Radical SAM enzymes"/>
    <property type="match status" value="1"/>
</dbReference>
<dbReference type="CDD" id="cd01335">
    <property type="entry name" value="Radical_SAM"/>
    <property type="match status" value="1"/>
</dbReference>
<dbReference type="Gene3D" id="1.10.10.920">
    <property type="match status" value="1"/>
</dbReference>
<feature type="binding site" evidence="16">
    <location>
        <position position="201"/>
    </location>
    <ligand>
        <name>S-adenosyl-L-methionine</name>
        <dbReference type="ChEBI" id="CHEBI:59789"/>
        <label>2</label>
    </ligand>
</feature>
<keyword evidence="9 15" id="KW-0560">Oxidoreductase</keyword>
<keyword evidence="8 15" id="KW-0479">Metal-binding</keyword>
<evidence type="ECO:0000256" key="13">
    <source>
        <dbReference type="ARBA" id="ARBA00024295"/>
    </source>
</evidence>
<dbReference type="NCBIfam" id="TIGR00538">
    <property type="entry name" value="hemN"/>
    <property type="match status" value="1"/>
</dbReference>
<dbReference type="SFLD" id="SFLDS00029">
    <property type="entry name" value="Radical_SAM"/>
    <property type="match status" value="1"/>
</dbReference>
<dbReference type="Proteomes" id="UP000561181">
    <property type="component" value="Unassembled WGS sequence"/>
</dbReference>
<accession>A0A848QDN9</accession>
<comment type="catalytic activity">
    <reaction evidence="14 15">
        <text>coproporphyrinogen III + 2 S-adenosyl-L-methionine = protoporphyrinogen IX + 2 5'-deoxyadenosine + 2 L-methionine + 2 CO2</text>
        <dbReference type="Rhea" id="RHEA:15425"/>
        <dbReference type="ChEBI" id="CHEBI:16526"/>
        <dbReference type="ChEBI" id="CHEBI:17319"/>
        <dbReference type="ChEBI" id="CHEBI:57307"/>
        <dbReference type="ChEBI" id="CHEBI:57309"/>
        <dbReference type="ChEBI" id="CHEBI:57844"/>
        <dbReference type="ChEBI" id="CHEBI:59789"/>
        <dbReference type="EC" id="1.3.98.3"/>
    </reaction>
</comment>
<proteinExistence type="inferred from homology"/>
<dbReference type="SFLD" id="SFLDG01082">
    <property type="entry name" value="B12-binding_domain_containing"/>
    <property type="match status" value="1"/>
</dbReference>
<dbReference type="PIRSF" id="PIRSF000167">
    <property type="entry name" value="HemN"/>
    <property type="match status" value="1"/>
</dbReference>
<keyword evidence="20" id="KW-1185">Reference proteome</keyword>
<feature type="binding site" evidence="17">
    <location>
        <position position="54"/>
    </location>
    <ligand>
        <name>[4Fe-4S] cluster</name>
        <dbReference type="ChEBI" id="CHEBI:49883"/>
        <note>4Fe-4S-S-AdoMet</note>
    </ligand>
</feature>
<dbReference type="SMART" id="SM00729">
    <property type="entry name" value="Elp3"/>
    <property type="match status" value="1"/>
</dbReference>
<dbReference type="GO" id="GO:0005737">
    <property type="term" value="C:cytoplasm"/>
    <property type="evidence" value="ECO:0007669"/>
    <property type="project" value="UniProtKB-SubCell"/>
</dbReference>
<feature type="binding site" evidence="16">
    <location>
        <begin position="60"/>
        <end position="62"/>
    </location>
    <ligand>
        <name>S-adenosyl-L-methionine</name>
        <dbReference type="ChEBI" id="CHEBI:59789"/>
        <label>2</label>
    </ligand>
</feature>
<dbReference type="UniPathway" id="UPA00251">
    <property type="reaction ID" value="UER00323"/>
</dbReference>
<dbReference type="EC" id="1.3.98.3" evidence="15"/>
<dbReference type="EMBL" id="JABCRE010000002">
    <property type="protein sequence ID" value="NMW30532.1"/>
    <property type="molecule type" value="Genomic_DNA"/>
</dbReference>
<comment type="caution">
    <text evidence="19">The sequence shown here is derived from an EMBL/GenBank/DDBJ whole genome shotgun (WGS) entry which is preliminary data.</text>
</comment>
<comment type="function">
    <text evidence="13">Involved in the heme biosynthesis. Catalyzes the anaerobic oxidative decarboxylation of propionate groups of rings A and B of coproporphyrinogen III to yield the vinyl groups in protoporphyrinogen IX.</text>
</comment>
<feature type="binding site" evidence="16">
    <location>
        <position position="164"/>
    </location>
    <ligand>
        <name>S-adenosyl-L-methionine</name>
        <dbReference type="ChEBI" id="CHEBI:59789"/>
        <label>2</label>
    </ligand>
</feature>
<evidence type="ECO:0000256" key="8">
    <source>
        <dbReference type="ARBA" id="ARBA00022723"/>
    </source>
</evidence>
<dbReference type="GO" id="GO:0051539">
    <property type="term" value="F:4 iron, 4 sulfur cluster binding"/>
    <property type="evidence" value="ECO:0007669"/>
    <property type="project" value="UniProtKB-KW"/>
</dbReference>
<dbReference type="Gene3D" id="3.80.30.20">
    <property type="entry name" value="tm_1862 like domain"/>
    <property type="match status" value="1"/>
</dbReference>
<keyword evidence="10 15" id="KW-0408">Iron</keyword>
<dbReference type="InterPro" id="IPR006638">
    <property type="entry name" value="Elp3/MiaA/NifB-like_rSAM"/>
</dbReference>
<feature type="binding site" evidence="16">
    <location>
        <position position="321"/>
    </location>
    <ligand>
        <name>S-adenosyl-L-methionine</name>
        <dbReference type="ChEBI" id="CHEBI:59789"/>
        <label>1</label>
    </ligand>
</feature>
<sequence>MWPYIPHLLATPVPRYTSFPTAAEFAEGLEPADYQTELAGLSGTVSLYVHIPFCDKICWYCGCNTGAANKKQRLASYLDALHREIALVSNYLPDGVRIGRIAFGGGSPNAIAPVDFVRLFDAIILAFKLDNPVISMELDPRSLTEEWVPVLKSIGASRASLGVQTFSPHCQVAIGRVQPLCMIDRTTRWLRQAGITSLNYDLMYGLPGQTAGDVQDSLTLARDLGADRLAVFGYAHVPHLIPRQRRIDDRGLPDVEQRFQMAELAHRYCTDRGMRPIGFDHFAQAADPLAIAAENEQVRRNFQGFTDDPSDAVIGLGASSISSLPNMLVQNDKNSGRYRMQLSQGLLPVALGVRRSAQDQQRAKVIEDVLCAGRAKPGLTLLEAAWPRLAPFIEAGVCDIAEEELVIGPHGVPYARGIAATFDPYRQPSARRFSSAV</sequence>
<evidence type="ECO:0000256" key="6">
    <source>
        <dbReference type="ARBA" id="ARBA00022490"/>
    </source>
</evidence>
<dbReference type="InterPro" id="IPR007197">
    <property type="entry name" value="rSAM"/>
</dbReference>
<keyword evidence="12 15" id="KW-0627">Porphyrin biosynthesis</keyword>
<gene>
    <name evidence="19" type="primary">hemN</name>
    <name evidence="19" type="ORF">HKD42_00430</name>
</gene>
<feature type="domain" description="Radical SAM core" evidence="18">
    <location>
        <begin position="39"/>
        <end position="272"/>
    </location>
</feature>
<dbReference type="InterPro" id="IPR058240">
    <property type="entry name" value="rSAM_sf"/>
</dbReference>
<name>A0A848QDN9_9SPHN</name>
<dbReference type="InterPro" id="IPR034505">
    <property type="entry name" value="Coproporphyrinogen-III_oxidase"/>
</dbReference>
<evidence type="ECO:0000256" key="11">
    <source>
        <dbReference type="ARBA" id="ARBA00023014"/>
    </source>
</evidence>
<dbReference type="GO" id="GO:0046872">
    <property type="term" value="F:metal ion binding"/>
    <property type="evidence" value="ECO:0007669"/>
    <property type="project" value="UniProtKB-KW"/>
</dbReference>
<evidence type="ECO:0000256" key="7">
    <source>
        <dbReference type="ARBA" id="ARBA00022691"/>
    </source>
</evidence>
<comment type="subunit">
    <text evidence="4">Monomer.</text>
</comment>
<comment type="subcellular location">
    <subcellularLocation>
        <location evidence="1 15">Cytoplasm</location>
    </subcellularLocation>
</comment>
<evidence type="ECO:0000259" key="18">
    <source>
        <dbReference type="PROSITE" id="PS51918"/>
    </source>
</evidence>
<feature type="binding site" evidence="16">
    <location>
        <position position="105"/>
    </location>
    <ligand>
        <name>S-adenosyl-L-methionine</name>
        <dbReference type="ChEBI" id="CHEBI:59789"/>
        <label>1</label>
    </ligand>
</feature>
<evidence type="ECO:0000256" key="12">
    <source>
        <dbReference type="ARBA" id="ARBA00023244"/>
    </source>
</evidence>
<evidence type="ECO:0000313" key="19">
    <source>
        <dbReference type="EMBL" id="NMW30532.1"/>
    </source>
</evidence>
<comment type="pathway">
    <text evidence="2 15">Porphyrin-containing compound metabolism; protoporphyrin-IX biosynthesis; protoporphyrinogen-IX from coproporphyrinogen-III (AdoMet route): step 1/1.</text>
</comment>
<comment type="similarity">
    <text evidence="3 15">Belongs to the anaerobic coproporphyrinogen-III oxidase family.</text>
</comment>
<feature type="binding site" evidence="16">
    <location>
        <position position="235"/>
    </location>
    <ligand>
        <name>S-adenosyl-L-methionine</name>
        <dbReference type="ChEBI" id="CHEBI:59789"/>
        <label>2</label>
    </ligand>
</feature>
<evidence type="ECO:0000256" key="9">
    <source>
        <dbReference type="ARBA" id="ARBA00023002"/>
    </source>
</evidence>
<keyword evidence="6 15" id="KW-0963">Cytoplasm</keyword>
<dbReference type="PANTHER" id="PTHR13932:SF6">
    <property type="entry name" value="OXYGEN-INDEPENDENT COPROPORPHYRINOGEN III OXIDASE"/>
    <property type="match status" value="1"/>
</dbReference>
<dbReference type="GO" id="GO:0051989">
    <property type="term" value="F:coproporphyrinogen dehydrogenase activity"/>
    <property type="evidence" value="ECO:0007669"/>
    <property type="project" value="UniProtKB-EC"/>
</dbReference>
<feature type="binding site" evidence="16">
    <location>
        <position position="137"/>
    </location>
    <ligand>
        <name>S-adenosyl-L-methionine</name>
        <dbReference type="ChEBI" id="CHEBI:59789"/>
        <label>1</label>
    </ligand>
</feature>
<protein>
    <recommendedName>
        <fullName evidence="15">Coproporphyrinogen-III oxidase</fullName>
        <ecNumber evidence="15">1.3.98.3</ecNumber>
    </recommendedName>
</protein>
<feature type="binding site" evidence="17">
    <location>
        <position position="61"/>
    </location>
    <ligand>
        <name>[4Fe-4S] cluster</name>
        <dbReference type="ChEBI" id="CHEBI:49883"/>
        <note>4Fe-4S-S-AdoMet</note>
    </ligand>
</feature>
<reference evidence="19 20" key="1">
    <citation type="submission" date="2020-04" db="EMBL/GenBank/DDBJ databases">
        <authorList>
            <person name="Liu A."/>
        </authorList>
    </citation>
    <scope>NUCLEOTIDE SEQUENCE [LARGE SCALE GENOMIC DNA]</scope>
    <source>
        <strain evidence="19 20">RZ02</strain>
    </source>
</reference>
<keyword evidence="11 15" id="KW-0411">Iron-sulfur</keyword>
<dbReference type="AlphaFoldDB" id="A0A848QDN9"/>
<evidence type="ECO:0000313" key="20">
    <source>
        <dbReference type="Proteomes" id="UP000561181"/>
    </source>
</evidence>
<evidence type="ECO:0000256" key="15">
    <source>
        <dbReference type="PIRNR" id="PIRNR000167"/>
    </source>
</evidence>